<dbReference type="EMBL" id="LGUG01000004">
    <property type="protein sequence ID" value="KON96544.1"/>
    <property type="molecule type" value="Genomic_DNA"/>
</dbReference>
<dbReference type="SMART" id="SM00345">
    <property type="entry name" value="HTH_GNTR"/>
    <property type="match status" value="1"/>
</dbReference>
<evidence type="ECO:0000256" key="1">
    <source>
        <dbReference type="ARBA" id="ARBA00001933"/>
    </source>
</evidence>
<keyword evidence="8" id="KW-0805">Transcription regulation</keyword>
<keyword evidence="9 13" id="KW-0238">DNA-binding</keyword>
<dbReference type="OrthoDB" id="9802601at2"/>
<dbReference type="CDD" id="cd07377">
    <property type="entry name" value="WHTH_GntR"/>
    <property type="match status" value="1"/>
</dbReference>
<keyword evidence="7" id="KW-0663">Pyridoxal phosphate</keyword>
<comment type="subunit">
    <text evidence="4">Homodimer.</text>
</comment>
<accession>A0A0D1XXA6</accession>
<dbReference type="EMBL" id="FNED01000038">
    <property type="protein sequence ID" value="SDK08805.1"/>
    <property type="molecule type" value="Genomic_DNA"/>
</dbReference>
<evidence type="ECO:0000256" key="7">
    <source>
        <dbReference type="ARBA" id="ARBA00022898"/>
    </source>
</evidence>
<dbReference type="GO" id="GO:0030170">
    <property type="term" value="F:pyridoxal phosphate binding"/>
    <property type="evidence" value="ECO:0007669"/>
    <property type="project" value="InterPro"/>
</dbReference>
<dbReference type="PANTHER" id="PTHR46577:SF2">
    <property type="entry name" value="TRANSCRIPTIONAL REGULATORY PROTEIN"/>
    <property type="match status" value="1"/>
</dbReference>
<evidence type="ECO:0000313" key="15">
    <source>
        <dbReference type="Proteomes" id="UP000182836"/>
    </source>
</evidence>
<dbReference type="RefSeq" id="WP_043064227.1">
    <property type="nucleotide sequence ID" value="NZ_BJOA01000158.1"/>
</dbReference>
<keyword evidence="14" id="KW-1185">Reference proteome</keyword>
<dbReference type="PROSITE" id="PS50949">
    <property type="entry name" value="HTH_GNTR"/>
    <property type="match status" value="1"/>
</dbReference>
<dbReference type="Pfam" id="PF00155">
    <property type="entry name" value="Aminotran_1_2"/>
    <property type="match status" value="1"/>
</dbReference>
<dbReference type="InterPro" id="IPR015421">
    <property type="entry name" value="PyrdxlP-dep_Trfase_major"/>
</dbReference>
<dbReference type="SUPFAM" id="SSF46785">
    <property type="entry name" value="Winged helix' DNA-binding domain"/>
    <property type="match status" value="1"/>
</dbReference>
<dbReference type="InterPro" id="IPR000524">
    <property type="entry name" value="Tscrpt_reg_HTH_GntR"/>
</dbReference>
<protein>
    <submittedName>
        <fullName evidence="13">DNA-binding transcriptional regulator, MocR family, contains an aminotransferase domain</fullName>
    </submittedName>
    <submittedName>
        <fullName evidence="12">GntR family transcriptional regulator</fullName>
    </submittedName>
</protein>
<keyword evidence="10" id="KW-0804">Transcription</keyword>
<dbReference type="STRING" id="47500.AF333_14745"/>
<dbReference type="SUPFAM" id="SSF53383">
    <property type="entry name" value="PLP-dependent transferases"/>
    <property type="match status" value="1"/>
</dbReference>
<comment type="similarity">
    <text evidence="2">In the C-terminal section; belongs to the class-I pyridoxal-phosphate-dependent aminotransferase family.</text>
</comment>
<sequence>MKNTLSVDRQSNQLYKQIYDYILNRIERSEWKEHDKLPSIRTLAQEMNVHRLTVFKAYQLLKQNGKVYVKDKSGYHVHPDSCVSFEHLDYPIVSSYFLRNHLSEIHQVPATYQFSQALIDPNLLPNLYFSEYVKKVFDLYPKVLGTYSTVQGDEELREALSCYFLKRHQLHLSADEILITSGAQQAIDLISRILVKPNDTVLLERPTYSAAIDIFRQQGAHIVPIDIYPGGYDLEQVESCMRQYKPRLFYLNPTFQNPTGYTVPLEQRKRLVELAEQYRCLLVEDDPFHDAYFDREPPLPLFTYDTEGWVMYIRSFSKYVAPGLRIAAVASRPPLMRSLLTAKSLSDNGTPLLNQKIFLHYFSSARLQQHLEKLRIALHIRKGIMEEELAVTDWKWISPKGGLNLWIKLPETIPMEELLIKSIEQSVSFVPGILCDPLRESASWIRLSYSYANEQQLHDGVQRLINLSRSLASSESK</sequence>
<evidence type="ECO:0000256" key="9">
    <source>
        <dbReference type="ARBA" id="ARBA00023125"/>
    </source>
</evidence>
<reference evidence="13 15" key="2">
    <citation type="submission" date="2016-10" db="EMBL/GenBank/DDBJ databases">
        <authorList>
            <person name="de Groot N.N."/>
        </authorList>
    </citation>
    <scope>NUCLEOTIDE SEQUENCE [LARGE SCALE GENOMIC DNA]</scope>
    <source>
        <strain evidence="13 15">DSM 2895</strain>
    </source>
</reference>
<evidence type="ECO:0000256" key="4">
    <source>
        <dbReference type="ARBA" id="ARBA00011738"/>
    </source>
</evidence>
<dbReference type="Gene3D" id="3.90.1150.10">
    <property type="entry name" value="Aspartate Aminotransferase, domain 1"/>
    <property type="match status" value="1"/>
</dbReference>
<evidence type="ECO:0000256" key="10">
    <source>
        <dbReference type="ARBA" id="ARBA00023163"/>
    </source>
</evidence>
<evidence type="ECO:0000259" key="11">
    <source>
        <dbReference type="PROSITE" id="PS50949"/>
    </source>
</evidence>
<dbReference type="Gene3D" id="3.40.640.10">
    <property type="entry name" value="Type I PLP-dependent aspartate aminotransferase-like (Major domain)"/>
    <property type="match status" value="1"/>
</dbReference>
<evidence type="ECO:0000256" key="8">
    <source>
        <dbReference type="ARBA" id="ARBA00023015"/>
    </source>
</evidence>
<evidence type="ECO:0000313" key="12">
    <source>
        <dbReference type="EMBL" id="KON96544.1"/>
    </source>
</evidence>
<feature type="domain" description="HTH gntR-type" evidence="11">
    <location>
        <begin position="12"/>
        <end position="80"/>
    </location>
</feature>
<dbReference type="GO" id="GO:0003700">
    <property type="term" value="F:DNA-binding transcription factor activity"/>
    <property type="evidence" value="ECO:0007669"/>
    <property type="project" value="InterPro"/>
</dbReference>
<dbReference type="FunFam" id="3.40.640.10:FF:000053">
    <property type="entry name" value="Aminotransferase, class I"/>
    <property type="match status" value="1"/>
</dbReference>
<comment type="similarity">
    <text evidence="3">Belongs to the class-I pyridoxal-phosphate-dependent aminotransferase family.</text>
</comment>
<dbReference type="PATRIC" id="fig|47500.8.peg.1762"/>
<reference evidence="12 14" key="1">
    <citation type="submission" date="2015-07" db="EMBL/GenBank/DDBJ databases">
        <title>Fjat-14205 dsm 2895.</title>
        <authorList>
            <person name="Liu B."/>
            <person name="Wang J."/>
            <person name="Zhu Y."/>
            <person name="Liu G."/>
            <person name="Chen Q."/>
            <person name="Chen Z."/>
            <person name="Lan J."/>
            <person name="Che J."/>
            <person name="Ge C."/>
            <person name="Shi H."/>
            <person name="Pan Z."/>
            <person name="Liu X."/>
        </authorList>
    </citation>
    <scope>NUCLEOTIDE SEQUENCE [LARGE SCALE GENOMIC DNA]</scope>
    <source>
        <strain evidence="12 14">DSM 2895</strain>
    </source>
</reference>
<dbReference type="CDD" id="cd00609">
    <property type="entry name" value="AAT_like"/>
    <property type="match status" value="1"/>
</dbReference>
<name>A0A0D1XXA6_ANEMI</name>
<dbReference type="InterPro" id="IPR051446">
    <property type="entry name" value="HTH_trans_reg/aminotransferase"/>
</dbReference>
<evidence type="ECO:0000313" key="13">
    <source>
        <dbReference type="EMBL" id="SDK08805.1"/>
    </source>
</evidence>
<proteinExistence type="inferred from homology"/>
<dbReference type="InterPro" id="IPR015422">
    <property type="entry name" value="PyrdxlP-dep_Trfase_small"/>
</dbReference>
<evidence type="ECO:0000256" key="2">
    <source>
        <dbReference type="ARBA" id="ARBA00005384"/>
    </source>
</evidence>
<keyword evidence="6 13" id="KW-0808">Transferase</keyword>
<evidence type="ECO:0000256" key="5">
    <source>
        <dbReference type="ARBA" id="ARBA00022576"/>
    </source>
</evidence>
<evidence type="ECO:0000313" key="14">
    <source>
        <dbReference type="Proteomes" id="UP000037269"/>
    </source>
</evidence>
<dbReference type="PANTHER" id="PTHR46577">
    <property type="entry name" value="HTH-TYPE TRANSCRIPTIONAL REGULATORY PROTEIN GABR"/>
    <property type="match status" value="1"/>
</dbReference>
<dbReference type="GO" id="GO:0003677">
    <property type="term" value="F:DNA binding"/>
    <property type="evidence" value="ECO:0007669"/>
    <property type="project" value="UniProtKB-KW"/>
</dbReference>
<evidence type="ECO:0000256" key="6">
    <source>
        <dbReference type="ARBA" id="ARBA00022679"/>
    </source>
</evidence>
<dbReference type="Gene3D" id="1.10.10.10">
    <property type="entry name" value="Winged helix-like DNA-binding domain superfamily/Winged helix DNA-binding domain"/>
    <property type="match status" value="1"/>
</dbReference>
<dbReference type="GeneID" id="42306434"/>
<keyword evidence="5 13" id="KW-0032">Aminotransferase</keyword>
<dbReference type="Proteomes" id="UP000037269">
    <property type="component" value="Unassembled WGS sequence"/>
</dbReference>
<dbReference type="Proteomes" id="UP000182836">
    <property type="component" value="Unassembled WGS sequence"/>
</dbReference>
<dbReference type="InterPro" id="IPR036388">
    <property type="entry name" value="WH-like_DNA-bd_sf"/>
</dbReference>
<organism evidence="12 14">
    <name type="scientific">Aneurinibacillus migulanus</name>
    <name type="common">Bacillus migulanus</name>
    <dbReference type="NCBI Taxonomy" id="47500"/>
    <lineage>
        <taxon>Bacteria</taxon>
        <taxon>Bacillati</taxon>
        <taxon>Bacillota</taxon>
        <taxon>Bacilli</taxon>
        <taxon>Bacillales</taxon>
        <taxon>Paenibacillaceae</taxon>
        <taxon>Aneurinibacillus group</taxon>
        <taxon>Aneurinibacillus</taxon>
    </lineage>
</organism>
<evidence type="ECO:0000256" key="3">
    <source>
        <dbReference type="ARBA" id="ARBA00007441"/>
    </source>
</evidence>
<comment type="cofactor">
    <cofactor evidence="1">
        <name>pyridoxal 5'-phosphate</name>
        <dbReference type="ChEBI" id="CHEBI:597326"/>
    </cofactor>
</comment>
<dbReference type="AlphaFoldDB" id="A0A0D1XXA6"/>
<dbReference type="InterPro" id="IPR015424">
    <property type="entry name" value="PyrdxlP-dep_Trfase"/>
</dbReference>
<dbReference type="Pfam" id="PF00392">
    <property type="entry name" value="GntR"/>
    <property type="match status" value="1"/>
</dbReference>
<gene>
    <name evidence="12" type="ORF">AF333_14745</name>
    <name evidence="13" type="ORF">SAMN04487909_13830</name>
</gene>
<dbReference type="InterPro" id="IPR004839">
    <property type="entry name" value="Aminotransferase_I/II_large"/>
</dbReference>
<dbReference type="InterPro" id="IPR036390">
    <property type="entry name" value="WH_DNA-bd_sf"/>
</dbReference>
<dbReference type="GO" id="GO:0008483">
    <property type="term" value="F:transaminase activity"/>
    <property type="evidence" value="ECO:0007669"/>
    <property type="project" value="UniProtKB-KW"/>
</dbReference>